<accession>A0A377D952</accession>
<dbReference type="Proteomes" id="UP000254174">
    <property type="component" value="Unassembled WGS sequence"/>
</dbReference>
<evidence type="ECO:0000313" key="1">
    <source>
        <dbReference type="EMBL" id="STM17536.1"/>
    </source>
</evidence>
<proteinExistence type="predicted"/>
<sequence>MLAGEHLARAPHTGLHFIEDHQCAELIAQLTHGGEISRRRQNDATFALNRFEDHCSHIITGFFALVKSRAHGFDIAKRHMTEPWQQWHKRFAEGRFRRG</sequence>
<dbReference type="AlphaFoldDB" id="A0A377D952"/>
<name>A0A377D952_ECOLX</name>
<protein>
    <submittedName>
        <fullName evidence="1">Uncharacterized protein</fullName>
    </submittedName>
</protein>
<gene>
    <name evidence="1" type="ORF">NCTC7922_03881</name>
</gene>
<evidence type="ECO:0000313" key="2">
    <source>
        <dbReference type="Proteomes" id="UP000254174"/>
    </source>
</evidence>
<organism evidence="1 2">
    <name type="scientific">Escherichia coli</name>
    <dbReference type="NCBI Taxonomy" id="562"/>
    <lineage>
        <taxon>Bacteria</taxon>
        <taxon>Pseudomonadati</taxon>
        <taxon>Pseudomonadota</taxon>
        <taxon>Gammaproteobacteria</taxon>
        <taxon>Enterobacterales</taxon>
        <taxon>Enterobacteriaceae</taxon>
        <taxon>Escherichia</taxon>
    </lineage>
</organism>
<dbReference type="EMBL" id="UGFC01000006">
    <property type="protein sequence ID" value="STM17536.1"/>
    <property type="molecule type" value="Genomic_DNA"/>
</dbReference>
<reference evidence="1 2" key="1">
    <citation type="submission" date="2018-06" db="EMBL/GenBank/DDBJ databases">
        <authorList>
            <consortium name="Pathogen Informatics"/>
            <person name="Doyle S."/>
        </authorList>
    </citation>
    <scope>NUCLEOTIDE SEQUENCE [LARGE SCALE GENOMIC DNA]</scope>
    <source>
        <strain evidence="1 2">NCTC7922</strain>
    </source>
</reference>